<keyword evidence="2" id="KW-1185">Reference proteome</keyword>
<name>C0XUB2_CORLD</name>
<dbReference type="EMBL" id="ACHJ01000163">
    <property type="protein sequence ID" value="EEI16178.1"/>
    <property type="molecule type" value="Genomic_DNA"/>
</dbReference>
<gene>
    <name evidence="1" type="ORF">HMPREF0298_2032</name>
</gene>
<protein>
    <submittedName>
        <fullName evidence="1">Uncharacterized protein</fullName>
    </submittedName>
</protein>
<reference evidence="1" key="1">
    <citation type="submission" date="2009-01" db="EMBL/GenBank/DDBJ databases">
        <authorList>
            <person name="Qin X."/>
            <person name="Bachman B."/>
            <person name="Battles P."/>
            <person name="Bell A."/>
            <person name="Bess C."/>
            <person name="Bickham C."/>
            <person name="Chaboub L."/>
            <person name="Chen D."/>
            <person name="Coyle M."/>
            <person name="Deiros D.R."/>
            <person name="Dinh H."/>
            <person name="Forbes L."/>
            <person name="Fowler G."/>
            <person name="Francisco L."/>
            <person name="Fu Q."/>
            <person name="Gubbala S."/>
            <person name="Hale W."/>
            <person name="Han Y."/>
            <person name="Hemphill L."/>
            <person name="Highlander S.K."/>
            <person name="Hirani K."/>
            <person name="Hogues M."/>
            <person name="Jackson L."/>
            <person name="Jakkamsetti A."/>
            <person name="Javaid M."/>
            <person name="Jiang H."/>
            <person name="Korchina V."/>
            <person name="Kovar C."/>
            <person name="Lara F."/>
            <person name="Lee S."/>
            <person name="Mata R."/>
            <person name="Mathew T."/>
            <person name="Moen C."/>
            <person name="Morales K."/>
            <person name="Munidasa M."/>
            <person name="Nazareth L."/>
            <person name="Ngo R."/>
            <person name="Nguyen L."/>
            <person name="Okwuonu G."/>
            <person name="Ongeri F."/>
            <person name="Patil S."/>
            <person name="Petrosino J."/>
            <person name="Pham C."/>
            <person name="Pham P."/>
            <person name="Pu L.-L."/>
            <person name="Puazo M."/>
            <person name="Raj R."/>
            <person name="Reid J."/>
            <person name="Rouhana J."/>
            <person name="Saada N."/>
            <person name="Shang Y."/>
            <person name="Simmons D."/>
            <person name="Thornton R."/>
            <person name="Warren J."/>
            <person name="Weissenberger G."/>
            <person name="Zhang J."/>
            <person name="Zhang L."/>
            <person name="Zhou C."/>
            <person name="Zhu D."/>
            <person name="Muzny D."/>
            <person name="Worley K."/>
            <person name="Gibbs R."/>
        </authorList>
    </citation>
    <scope>NUCLEOTIDE SEQUENCE [LARGE SCALE GENOMIC DNA]</scope>
    <source>
        <strain evidence="1">DSM 44291</strain>
    </source>
</reference>
<evidence type="ECO:0000313" key="1">
    <source>
        <dbReference type="EMBL" id="EEI16178.1"/>
    </source>
</evidence>
<dbReference type="HOGENOM" id="CLU_3215025_0_0_11"/>
<dbReference type="Proteomes" id="UP000006196">
    <property type="component" value="Unassembled WGS sequence"/>
</dbReference>
<comment type="caution">
    <text evidence="1">The sequence shown here is derived from an EMBL/GenBank/DDBJ whole genome shotgun (WGS) entry which is preliminary data.</text>
</comment>
<sequence>MFVTHAQQNTWTFESASVGRKLGVGLRTSPVAAKGSMMPRILRG</sequence>
<evidence type="ECO:0000313" key="2">
    <source>
        <dbReference type="Proteomes" id="UP000006196"/>
    </source>
</evidence>
<dbReference type="AlphaFoldDB" id="C0XUB2"/>
<organism evidence="1 2">
    <name type="scientific">Corynebacterium lipophiloflavum (strain ATCC 700352 / DSM 44291 / CCUG 37336 / JCM 10383 / DMMZ 1944)</name>
    <dbReference type="NCBI Taxonomy" id="525263"/>
    <lineage>
        <taxon>Bacteria</taxon>
        <taxon>Bacillati</taxon>
        <taxon>Actinomycetota</taxon>
        <taxon>Actinomycetes</taxon>
        <taxon>Mycobacteriales</taxon>
        <taxon>Corynebacteriaceae</taxon>
        <taxon>Corynebacterium</taxon>
    </lineage>
</organism>
<proteinExistence type="predicted"/>
<accession>C0XUB2</accession>